<evidence type="ECO:0000259" key="2">
    <source>
        <dbReference type="Pfam" id="PF00899"/>
    </source>
</evidence>
<evidence type="ECO:0000313" key="4">
    <source>
        <dbReference type="Proteomes" id="UP001206206"/>
    </source>
</evidence>
<keyword evidence="4" id="KW-1185">Reference proteome</keyword>
<gene>
    <name evidence="3" type="ORF">NON19_12855</name>
</gene>
<dbReference type="SUPFAM" id="SSF69572">
    <property type="entry name" value="Activating enzymes of the ubiquitin-like proteins"/>
    <property type="match status" value="1"/>
</dbReference>
<dbReference type="InterPro" id="IPR000594">
    <property type="entry name" value="ThiF_NAD_FAD-bd"/>
</dbReference>
<feature type="domain" description="THIF-type NAD/FAD binding fold" evidence="2">
    <location>
        <begin position="136"/>
        <end position="358"/>
    </location>
</feature>
<evidence type="ECO:0000313" key="3">
    <source>
        <dbReference type="EMBL" id="MCQ4042895.1"/>
    </source>
</evidence>
<dbReference type="InterPro" id="IPR022291">
    <property type="entry name" value="Bacteriocin_synth_cyclodeHase"/>
</dbReference>
<dbReference type="Pfam" id="PF00899">
    <property type="entry name" value="ThiF"/>
    <property type="match status" value="1"/>
</dbReference>
<organism evidence="3 4">
    <name type="scientific">Streptantibioticus rubrisoli</name>
    <dbReference type="NCBI Taxonomy" id="1387313"/>
    <lineage>
        <taxon>Bacteria</taxon>
        <taxon>Bacillati</taxon>
        <taxon>Actinomycetota</taxon>
        <taxon>Actinomycetes</taxon>
        <taxon>Kitasatosporales</taxon>
        <taxon>Streptomycetaceae</taxon>
        <taxon>Streptantibioticus</taxon>
    </lineage>
</organism>
<dbReference type="Proteomes" id="UP001206206">
    <property type="component" value="Unassembled WGS sequence"/>
</dbReference>
<name>A0ABT1PC02_9ACTN</name>
<dbReference type="NCBIfam" id="TIGR03882">
    <property type="entry name" value="cyclo_dehyd_2"/>
    <property type="match status" value="1"/>
</dbReference>
<sequence>MHTVHAGHPMLKPALRRSWRDPQTLQFGMDPAHAVVLGPLDDPAARFLGLLDGTRGPGLLRSEAAALGLAPDRADRLLGTLADGGLLDDADGAVRLGTVMRHQAGALERLRPDLASLSVVHPEPGAAAARLAARQAARVKVCGAGRVGASVAAVLSAAGVGRVDVADGGEVEPWDAAPCGIPAAAVGERRETAARGAVRRAAPDPRREARPVRPEAALALAVLAPRDGLAAYAPDPGGAEPLMTAGIPHLYAGVVEGTGVVGPLVIPGRSACAECLERARAEADPAWPRILAQLRSGRPPGVLPCDIALATLVAALTAAHALALLDGRRPPSVSGRVEFSLAGLGMRVVDVAPHPECGCGAVDASAARDNDQVTTPRLSRAARGYERGAHVGSSA</sequence>
<accession>A0ABT1PC02</accession>
<dbReference type="EMBL" id="JANFNH010000010">
    <property type="protein sequence ID" value="MCQ4042895.1"/>
    <property type="molecule type" value="Genomic_DNA"/>
</dbReference>
<dbReference type="RefSeq" id="WP_255927498.1">
    <property type="nucleotide sequence ID" value="NZ_JANFNH010000010.1"/>
</dbReference>
<reference evidence="3 4" key="1">
    <citation type="submission" date="2022-06" db="EMBL/GenBank/DDBJ databases">
        <title>Draft genome sequence of type strain Streptomyces rubrisoli DSM 42083.</title>
        <authorList>
            <person name="Duangmal K."/>
            <person name="Klaysubun C."/>
        </authorList>
    </citation>
    <scope>NUCLEOTIDE SEQUENCE [LARGE SCALE GENOMIC DNA]</scope>
    <source>
        <strain evidence="3 4">DSM 42083</strain>
    </source>
</reference>
<proteinExistence type="predicted"/>
<dbReference type="Gene3D" id="3.40.50.720">
    <property type="entry name" value="NAD(P)-binding Rossmann-like Domain"/>
    <property type="match status" value="1"/>
</dbReference>
<protein>
    <submittedName>
        <fullName evidence="3">TOMM leader peptide-binding protein</fullName>
    </submittedName>
</protein>
<feature type="region of interest" description="Disordered" evidence="1">
    <location>
        <begin position="370"/>
        <end position="395"/>
    </location>
</feature>
<comment type="caution">
    <text evidence="3">The sequence shown here is derived from an EMBL/GenBank/DDBJ whole genome shotgun (WGS) entry which is preliminary data.</text>
</comment>
<dbReference type="InterPro" id="IPR035985">
    <property type="entry name" value="Ubiquitin-activating_enz"/>
</dbReference>
<evidence type="ECO:0000256" key="1">
    <source>
        <dbReference type="SAM" id="MobiDB-lite"/>
    </source>
</evidence>